<evidence type="ECO:0000256" key="1">
    <source>
        <dbReference type="SAM" id="Coils"/>
    </source>
</evidence>
<feature type="coiled-coil region" evidence="1">
    <location>
        <begin position="264"/>
        <end position="291"/>
    </location>
</feature>
<organism evidence="2 3">
    <name type="scientific">Aliibacillus thermotolerans</name>
    <dbReference type="NCBI Taxonomy" id="1834418"/>
    <lineage>
        <taxon>Bacteria</taxon>
        <taxon>Bacillati</taxon>
        <taxon>Bacillota</taxon>
        <taxon>Bacilli</taxon>
        <taxon>Bacillales</taxon>
        <taxon>Bacillaceae</taxon>
        <taxon>Aliibacillus</taxon>
    </lineage>
</organism>
<dbReference type="Proteomes" id="UP001596143">
    <property type="component" value="Unassembled WGS sequence"/>
</dbReference>
<protein>
    <submittedName>
        <fullName evidence="2">Uncharacterized protein</fullName>
    </submittedName>
</protein>
<evidence type="ECO:0000313" key="2">
    <source>
        <dbReference type="EMBL" id="MFC5627602.1"/>
    </source>
</evidence>
<evidence type="ECO:0000313" key="3">
    <source>
        <dbReference type="Proteomes" id="UP001596143"/>
    </source>
</evidence>
<keyword evidence="1" id="KW-0175">Coiled coil</keyword>
<dbReference type="EMBL" id="JBHSPF010000008">
    <property type="protein sequence ID" value="MFC5627602.1"/>
    <property type="molecule type" value="Genomic_DNA"/>
</dbReference>
<dbReference type="RefSeq" id="WP_270897883.1">
    <property type="nucleotide sequence ID" value="NZ_JBHSPF010000008.1"/>
</dbReference>
<dbReference type="Gene3D" id="1.10.287.1490">
    <property type="match status" value="1"/>
</dbReference>
<reference evidence="3" key="1">
    <citation type="journal article" date="2019" name="Int. J. Syst. Evol. Microbiol.">
        <title>The Global Catalogue of Microorganisms (GCM) 10K type strain sequencing project: providing services to taxonomists for standard genome sequencing and annotation.</title>
        <authorList>
            <consortium name="The Broad Institute Genomics Platform"/>
            <consortium name="The Broad Institute Genome Sequencing Center for Infectious Disease"/>
            <person name="Wu L."/>
            <person name="Ma J."/>
        </authorList>
    </citation>
    <scope>NUCLEOTIDE SEQUENCE [LARGE SCALE GENOMIC DNA]</scope>
    <source>
        <strain evidence="3">CGMCC 1.15790</strain>
    </source>
</reference>
<proteinExistence type="predicted"/>
<name>A0ABW0U4A4_9BACI</name>
<feature type="coiled-coil region" evidence="1">
    <location>
        <begin position="19"/>
        <end position="215"/>
    </location>
</feature>
<sequence>MTDESKIYHRDEFDLEQKVIHYQSELEKYKAKLKSLRRRKPFKVIDALEKENEQLKEEAAHYKAQFLDLQKEGTLEIERKNNTINNLQEANRNLTNKISGITTEIHQLSQKLSIKNEGATLEEKLNDIYQHYKDITNKNNSLITEKESLEKKLQNFIAENKQKEQEMQELHKKFQHAKREWEHSKKNLHEKIQKMEEEKKKNQEKIADLTHFKEEMHTKLNRLKKEIGDNEFIHSLDNFLPFQQDLYQQTKKLLDQVNIYGKKIKNSESIIHELEKEIAQQVNDIERIKDHFSL</sequence>
<gene>
    <name evidence="2" type="ORF">ACFPTR_01650</name>
</gene>
<keyword evidence="3" id="KW-1185">Reference proteome</keyword>
<accession>A0ABW0U4A4</accession>
<comment type="caution">
    <text evidence="2">The sequence shown here is derived from an EMBL/GenBank/DDBJ whole genome shotgun (WGS) entry which is preliminary data.</text>
</comment>